<evidence type="ECO:0008006" key="3">
    <source>
        <dbReference type="Google" id="ProtNLM"/>
    </source>
</evidence>
<name>A0A199XTE5_9FLAO</name>
<gene>
    <name evidence="1" type="ORF">FLB_10900</name>
</gene>
<dbReference type="EMBL" id="JMTM01000025">
    <property type="protein sequence ID" value="OAZ04516.1"/>
    <property type="molecule type" value="Genomic_DNA"/>
</dbReference>
<comment type="caution">
    <text evidence="1">The sequence shown here is derived from an EMBL/GenBank/DDBJ whole genome shotgun (WGS) entry which is preliminary data.</text>
</comment>
<sequence>MIYEIKKIMICDTNRSFYNFLKKEFSEYDFIYYSEREPAEDYDYVIFFRNKSLDCFEFLNANNIRVPIIVAIFDDVNFYLKCQLWEKGVVRFLKTSNSKTEIKKQLKVYLEKSNDI</sequence>
<dbReference type="RefSeq" id="WP_157490547.1">
    <property type="nucleotide sequence ID" value="NZ_JMTM01000025.1"/>
</dbReference>
<dbReference type="AlphaFoldDB" id="A0A199XTE5"/>
<organism evidence="1 2">
    <name type="scientific">Flavobacterium succinicans</name>
    <dbReference type="NCBI Taxonomy" id="29536"/>
    <lineage>
        <taxon>Bacteria</taxon>
        <taxon>Pseudomonadati</taxon>
        <taxon>Bacteroidota</taxon>
        <taxon>Flavobacteriia</taxon>
        <taxon>Flavobacteriales</taxon>
        <taxon>Flavobacteriaceae</taxon>
        <taxon>Flavobacterium</taxon>
    </lineage>
</organism>
<evidence type="ECO:0000313" key="1">
    <source>
        <dbReference type="EMBL" id="OAZ04516.1"/>
    </source>
</evidence>
<protein>
    <recommendedName>
        <fullName evidence="3">Response regulatory domain-containing protein</fullName>
    </recommendedName>
</protein>
<reference evidence="1 2" key="1">
    <citation type="submission" date="2016-06" db="EMBL/GenBank/DDBJ databases">
        <title>Draft genome sequence of Flavobacterium succinicans strain DD5b.</title>
        <authorList>
            <person name="Poehlein A."/>
            <person name="Daniel R."/>
            <person name="Simeonova D.D."/>
        </authorList>
    </citation>
    <scope>NUCLEOTIDE SEQUENCE [LARGE SCALE GENOMIC DNA]</scope>
    <source>
        <strain evidence="1 2">DD5b</strain>
    </source>
</reference>
<keyword evidence="2" id="KW-1185">Reference proteome</keyword>
<evidence type="ECO:0000313" key="2">
    <source>
        <dbReference type="Proteomes" id="UP000093807"/>
    </source>
</evidence>
<dbReference type="PATRIC" id="fig|29536.5.peg.1142"/>
<accession>A0A199XTE5</accession>
<proteinExistence type="predicted"/>
<dbReference type="Proteomes" id="UP000093807">
    <property type="component" value="Unassembled WGS sequence"/>
</dbReference>